<comment type="caution">
    <text evidence="1">The sequence shown here is derived from an EMBL/GenBank/DDBJ whole genome shotgun (WGS) entry which is preliminary data.</text>
</comment>
<gene>
    <name evidence="1" type="ORF">Hypma_014967</name>
</gene>
<sequence length="525" mass="58972">MDTALATSRLQHLMSTNDEPTGLEILAIRNHIKQSNAALAKLNAQTAQAQAVLDSLRARTKDEESLLSRYCHTLAPIRRVPRDILIEIFLLTRDWSHEYPANYHPVGPRPGKLPLRITHVCSDWRRVALSVPELWSTIRMCTRYSDPRAVQDNSKVLTWLQRTGAWAPLDITYDGPNNLWKDDPEPLHISLAWMGQYVSRIRHLALRGCLRELPGGAFDALETLELNSVSLMGGSVDHSIINTTPMLRQVSFYGNLVRLHFISWTQITDLHLDLGGNSLIHQSVLLRIFSECEALATLFLSCRVTDEEDDLDDSYYGGYGVVEGMSNESILLSHLTSLSIGLRTDTSWFLAHLTLPALSSLIIRSSTGGWPRSSYRSLMSRSSPPVQNLLLSVRRISNEAFLDLLRNTPSLTHVTVRNCIYMTNTLADGMTWRNGDTTPAIGPNLQYIGFDPEPTQGRWADDDTIIRMISSRHPSGPPVIASASSTSFSQLKVFRPQHPKDPFWATRSKKIEMGTLGRIVLHIFF</sequence>
<dbReference type="Proteomes" id="UP000076154">
    <property type="component" value="Unassembled WGS sequence"/>
</dbReference>
<accession>A0A369K5M1</accession>
<dbReference type="InParanoid" id="A0A369K5M1"/>
<dbReference type="AlphaFoldDB" id="A0A369K5M1"/>
<name>A0A369K5M1_HYPMA</name>
<reference evidence="1" key="1">
    <citation type="submission" date="2018-04" db="EMBL/GenBank/DDBJ databases">
        <title>Whole genome sequencing of Hypsizygus marmoreus.</title>
        <authorList>
            <person name="Choi I.-G."/>
            <person name="Min B."/>
            <person name="Kim J.-G."/>
            <person name="Kim S."/>
            <person name="Oh Y.-L."/>
            <person name="Kong W.-S."/>
            <person name="Park H."/>
            <person name="Jeong J."/>
            <person name="Song E.-S."/>
        </authorList>
    </citation>
    <scope>NUCLEOTIDE SEQUENCE [LARGE SCALE GENOMIC DNA]</scope>
    <source>
        <strain evidence="1">51987-8</strain>
    </source>
</reference>
<dbReference type="SUPFAM" id="SSF52047">
    <property type="entry name" value="RNI-like"/>
    <property type="match status" value="1"/>
</dbReference>
<dbReference type="InterPro" id="IPR032675">
    <property type="entry name" value="LRR_dom_sf"/>
</dbReference>
<organism evidence="1 2">
    <name type="scientific">Hypsizygus marmoreus</name>
    <name type="common">White beech mushroom</name>
    <name type="synonym">Agaricus marmoreus</name>
    <dbReference type="NCBI Taxonomy" id="39966"/>
    <lineage>
        <taxon>Eukaryota</taxon>
        <taxon>Fungi</taxon>
        <taxon>Dikarya</taxon>
        <taxon>Basidiomycota</taxon>
        <taxon>Agaricomycotina</taxon>
        <taxon>Agaricomycetes</taxon>
        <taxon>Agaricomycetidae</taxon>
        <taxon>Agaricales</taxon>
        <taxon>Tricholomatineae</taxon>
        <taxon>Lyophyllaceae</taxon>
        <taxon>Hypsizygus</taxon>
    </lineage>
</organism>
<evidence type="ECO:0000313" key="2">
    <source>
        <dbReference type="Proteomes" id="UP000076154"/>
    </source>
</evidence>
<proteinExistence type="predicted"/>
<dbReference type="OrthoDB" id="2910058at2759"/>
<evidence type="ECO:0000313" key="1">
    <source>
        <dbReference type="EMBL" id="RDB28872.1"/>
    </source>
</evidence>
<dbReference type="EMBL" id="LUEZ02000010">
    <property type="protein sequence ID" value="RDB28872.1"/>
    <property type="molecule type" value="Genomic_DNA"/>
</dbReference>
<dbReference type="Gene3D" id="3.80.10.10">
    <property type="entry name" value="Ribonuclease Inhibitor"/>
    <property type="match status" value="1"/>
</dbReference>
<keyword evidence="2" id="KW-1185">Reference proteome</keyword>
<protein>
    <submittedName>
        <fullName evidence="1">Uncharacterized protein</fullName>
    </submittedName>
</protein>